<dbReference type="STRING" id="314278.NB231_10283"/>
<dbReference type="Proteomes" id="UP000003374">
    <property type="component" value="Unassembled WGS sequence"/>
</dbReference>
<protein>
    <submittedName>
        <fullName evidence="1">Uncharacterized protein</fullName>
    </submittedName>
</protein>
<name>A4BNN4_9GAMM</name>
<organism evidence="1 2">
    <name type="scientific">Nitrococcus mobilis Nb-231</name>
    <dbReference type="NCBI Taxonomy" id="314278"/>
    <lineage>
        <taxon>Bacteria</taxon>
        <taxon>Pseudomonadati</taxon>
        <taxon>Pseudomonadota</taxon>
        <taxon>Gammaproteobacteria</taxon>
        <taxon>Chromatiales</taxon>
        <taxon>Ectothiorhodospiraceae</taxon>
        <taxon>Nitrococcus</taxon>
    </lineage>
</organism>
<comment type="caution">
    <text evidence="1">The sequence shown here is derived from an EMBL/GenBank/DDBJ whole genome shotgun (WGS) entry which is preliminary data.</text>
</comment>
<sequence length="74" mass="8433">MGLGEWQAIRTIFHFADRAWASLDPLANRIVQVSGEAWRWLGWLGRDPASRRLERYPVATRAPLPWSTAGDRDG</sequence>
<dbReference type="AlphaFoldDB" id="A4BNN4"/>
<proteinExistence type="predicted"/>
<reference evidence="1 2" key="1">
    <citation type="submission" date="2006-02" db="EMBL/GenBank/DDBJ databases">
        <authorList>
            <person name="Waterbury J."/>
            <person name="Ferriera S."/>
            <person name="Johnson J."/>
            <person name="Kravitz S."/>
            <person name="Halpern A."/>
            <person name="Remington K."/>
            <person name="Beeson K."/>
            <person name="Tran B."/>
            <person name="Rogers Y.-H."/>
            <person name="Friedman R."/>
            <person name="Venter J.C."/>
        </authorList>
    </citation>
    <scope>NUCLEOTIDE SEQUENCE [LARGE SCALE GENOMIC DNA]</scope>
    <source>
        <strain evidence="1 2">Nb-231</strain>
    </source>
</reference>
<dbReference type="HOGENOM" id="CLU_2684134_0_0_6"/>
<evidence type="ECO:0000313" key="2">
    <source>
        <dbReference type="Proteomes" id="UP000003374"/>
    </source>
</evidence>
<gene>
    <name evidence="1" type="ORF">NB231_10283</name>
</gene>
<accession>A4BNN4</accession>
<evidence type="ECO:0000313" key="1">
    <source>
        <dbReference type="EMBL" id="EAR22833.1"/>
    </source>
</evidence>
<keyword evidence="2" id="KW-1185">Reference proteome</keyword>
<dbReference type="EMBL" id="AAOF01000002">
    <property type="protein sequence ID" value="EAR22833.1"/>
    <property type="molecule type" value="Genomic_DNA"/>
</dbReference>